<sequence length="264" mass="30619">MEIFHGLPEEIGRECLLRVAYKFHRQLRGVCRKWKAVVNSSEYKEEQVRRGICEERICYLVNCIRPNEGELKIFHPILTHGTRNPTKRAAVYDVEKDTWNNLPDMNRPMWECEGVYVAGKFYVIPCLTLDNVVQVFDTEKGTWTTLANTWTRIIDHKSLVAALGRLYYFTKNGVLEYDSEGNMWRLIADLPCLPPGRVTLLIPAVWRDKIMVTMRVCTPYPDKNTFVFKFTPPSDSLPQPAPWIEVPQFLSSNLRVVDAVTVYM</sequence>
<evidence type="ECO:0000313" key="3">
    <source>
        <dbReference type="Proteomes" id="UP000824469"/>
    </source>
</evidence>
<dbReference type="GO" id="GO:2000762">
    <property type="term" value="P:regulation of phenylpropanoid metabolic process"/>
    <property type="evidence" value="ECO:0007669"/>
    <property type="project" value="InterPro"/>
</dbReference>
<dbReference type="SMART" id="SM00256">
    <property type="entry name" value="FBOX"/>
    <property type="match status" value="1"/>
</dbReference>
<organism evidence="2 3">
    <name type="scientific">Taxus chinensis</name>
    <name type="common">Chinese yew</name>
    <name type="synonym">Taxus wallichiana var. chinensis</name>
    <dbReference type="NCBI Taxonomy" id="29808"/>
    <lineage>
        <taxon>Eukaryota</taxon>
        <taxon>Viridiplantae</taxon>
        <taxon>Streptophyta</taxon>
        <taxon>Embryophyta</taxon>
        <taxon>Tracheophyta</taxon>
        <taxon>Spermatophyta</taxon>
        <taxon>Pinopsida</taxon>
        <taxon>Pinidae</taxon>
        <taxon>Conifers II</taxon>
        <taxon>Cupressales</taxon>
        <taxon>Taxaceae</taxon>
        <taxon>Taxus</taxon>
    </lineage>
</organism>
<dbReference type="PANTHER" id="PTHR46407:SF3">
    <property type="entry name" value="OS02G0208700 PROTEIN"/>
    <property type="match status" value="1"/>
</dbReference>
<dbReference type="SUPFAM" id="SSF117281">
    <property type="entry name" value="Kelch motif"/>
    <property type="match status" value="1"/>
</dbReference>
<dbReference type="InterPro" id="IPR036047">
    <property type="entry name" value="F-box-like_dom_sf"/>
</dbReference>
<dbReference type="InterPro" id="IPR044595">
    <property type="entry name" value="KMD1-4"/>
</dbReference>
<dbReference type="GO" id="GO:0080037">
    <property type="term" value="P:negative regulation of cytokinin-activated signaling pathway"/>
    <property type="evidence" value="ECO:0007669"/>
    <property type="project" value="InterPro"/>
</dbReference>
<dbReference type="InterPro" id="IPR015915">
    <property type="entry name" value="Kelch-typ_b-propeller"/>
</dbReference>
<evidence type="ECO:0000259" key="1">
    <source>
        <dbReference type="SMART" id="SM00256"/>
    </source>
</evidence>
<keyword evidence="3" id="KW-1185">Reference proteome</keyword>
<feature type="domain" description="F-box" evidence="1">
    <location>
        <begin position="7"/>
        <end position="47"/>
    </location>
</feature>
<dbReference type="SUPFAM" id="SSF81383">
    <property type="entry name" value="F-box domain"/>
    <property type="match status" value="1"/>
</dbReference>
<dbReference type="EMBL" id="JAHRHJ020003388">
    <property type="protein sequence ID" value="KAH9291817.1"/>
    <property type="molecule type" value="Genomic_DNA"/>
</dbReference>
<dbReference type="InterPro" id="IPR001810">
    <property type="entry name" value="F-box_dom"/>
</dbReference>
<accession>A0AA38C7W3</accession>
<dbReference type="PANTHER" id="PTHR46407">
    <property type="entry name" value="OS02G0208700 PROTEIN"/>
    <property type="match status" value="1"/>
</dbReference>
<proteinExistence type="predicted"/>
<dbReference type="Proteomes" id="UP000824469">
    <property type="component" value="Unassembled WGS sequence"/>
</dbReference>
<dbReference type="Pfam" id="PF00646">
    <property type="entry name" value="F-box"/>
    <property type="match status" value="1"/>
</dbReference>
<protein>
    <recommendedName>
        <fullName evidence="1">F-box domain-containing protein</fullName>
    </recommendedName>
</protein>
<gene>
    <name evidence="2" type="ORF">KI387_042992</name>
</gene>
<evidence type="ECO:0000313" key="2">
    <source>
        <dbReference type="EMBL" id="KAH9291817.1"/>
    </source>
</evidence>
<comment type="caution">
    <text evidence="2">The sequence shown here is derived from an EMBL/GenBank/DDBJ whole genome shotgun (WGS) entry which is preliminary data.</text>
</comment>
<name>A0AA38C7W3_TAXCH</name>
<reference evidence="2 3" key="1">
    <citation type="journal article" date="2021" name="Nat. Plants">
        <title>The Taxus genome provides insights into paclitaxel biosynthesis.</title>
        <authorList>
            <person name="Xiong X."/>
            <person name="Gou J."/>
            <person name="Liao Q."/>
            <person name="Li Y."/>
            <person name="Zhou Q."/>
            <person name="Bi G."/>
            <person name="Li C."/>
            <person name="Du R."/>
            <person name="Wang X."/>
            <person name="Sun T."/>
            <person name="Guo L."/>
            <person name="Liang H."/>
            <person name="Lu P."/>
            <person name="Wu Y."/>
            <person name="Zhang Z."/>
            <person name="Ro D.K."/>
            <person name="Shang Y."/>
            <person name="Huang S."/>
            <person name="Yan J."/>
        </authorList>
    </citation>
    <scope>NUCLEOTIDE SEQUENCE [LARGE SCALE GENOMIC DNA]</scope>
    <source>
        <strain evidence="2">Ta-2019</strain>
    </source>
</reference>
<dbReference type="Gene3D" id="2.120.10.80">
    <property type="entry name" value="Kelch-type beta propeller"/>
    <property type="match status" value="1"/>
</dbReference>
<dbReference type="OMA" id="GICEERI"/>
<dbReference type="AlphaFoldDB" id="A0AA38C7W3"/>